<dbReference type="AlphaFoldDB" id="A0A919YFV0"/>
<dbReference type="CDD" id="cd06223">
    <property type="entry name" value="PRTases_typeI"/>
    <property type="match status" value="1"/>
</dbReference>
<protein>
    <recommendedName>
        <fullName evidence="4">ComF family protein</fullName>
    </recommendedName>
</protein>
<gene>
    <name evidence="2" type="ORF">J34TS1_36580</name>
</gene>
<dbReference type="Proteomes" id="UP000682811">
    <property type="component" value="Unassembled WGS sequence"/>
</dbReference>
<proteinExistence type="inferred from homology"/>
<dbReference type="PANTHER" id="PTHR47505:SF1">
    <property type="entry name" value="DNA UTILIZATION PROTEIN YHGH"/>
    <property type="match status" value="1"/>
</dbReference>
<evidence type="ECO:0000313" key="2">
    <source>
        <dbReference type="EMBL" id="GIO48893.1"/>
    </source>
</evidence>
<comment type="caution">
    <text evidence="2">The sequence shown here is derived from an EMBL/GenBank/DDBJ whole genome shotgun (WGS) entry which is preliminary data.</text>
</comment>
<dbReference type="InterPro" id="IPR029057">
    <property type="entry name" value="PRTase-like"/>
</dbReference>
<dbReference type="PANTHER" id="PTHR47505">
    <property type="entry name" value="DNA UTILIZATION PROTEIN YHGH"/>
    <property type="match status" value="1"/>
</dbReference>
<dbReference type="Gene3D" id="3.40.50.2020">
    <property type="match status" value="1"/>
</dbReference>
<keyword evidence="3" id="KW-1185">Reference proteome</keyword>
<organism evidence="2 3">
    <name type="scientific">Paenibacillus azoreducens</name>
    <dbReference type="NCBI Taxonomy" id="116718"/>
    <lineage>
        <taxon>Bacteria</taxon>
        <taxon>Bacillati</taxon>
        <taxon>Bacillota</taxon>
        <taxon>Bacilli</taxon>
        <taxon>Bacillales</taxon>
        <taxon>Paenibacillaceae</taxon>
        <taxon>Paenibacillus</taxon>
    </lineage>
</organism>
<dbReference type="InterPro" id="IPR051910">
    <property type="entry name" value="ComF/GntX_DNA_util-trans"/>
</dbReference>
<evidence type="ECO:0000256" key="1">
    <source>
        <dbReference type="ARBA" id="ARBA00008007"/>
    </source>
</evidence>
<comment type="similarity">
    <text evidence="1">Belongs to the ComF/GntX family.</text>
</comment>
<sequence>MNSIPSFFTGLIRELLAPPGDVCLTCGGKTRLTREWPGICRRCAEGIPWIEHPRCLCCGRAIGCPDCLRPEAQQRFFVMNRSAVRYNEVMREWLAQYKYRGHERYAALLVKMLGQALTGMQREISMATLGTAARTSAESHRLKLLNQSRLWRPDVVTYVPVSAERLTERGFNQAQVLAEGIGKAFRLPVAPLLVRSEHTSKQSFKTRQERIESMKHAFDIHMDGFRLLNRLRTAELKSNSSRLREMALHDSGSGQPHPLTPGVNKTPQILLIDDIYTTGSTINTCAGVIQAGARHYFGIVPDIYSLTWARS</sequence>
<dbReference type="SUPFAM" id="SSF53271">
    <property type="entry name" value="PRTase-like"/>
    <property type="match status" value="1"/>
</dbReference>
<name>A0A919YFV0_9BACL</name>
<dbReference type="EMBL" id="BORT01000017">
    <property type="protein sequence ID" value="GIO48893.1"/>
    <property type="molecule type" value="Genomic_DNA"/>
</dbReference>
<reference evidence="2 3" key="1">
    <citation type="submission" date="2021-03" db="EMBL/GenBank/DDBJ databases">
        <title>Antimicrobial resistance genes in bacteria isolated from Japanese honey, and their potential for conferring macrolide and lincosamide resistance in the American foulbrood pathogen Paenibacillus larvae.</title>
        <authorList>
            <person name="Okamoto M."/>
            <person name="Kumagai M."/>
            <person name="Kanamori H."/>
            <person name="Takamatsu D."/>
        </authorList>
    </citation>
    <scope>NUCLEOTIDE SEQUENCE [LARGE SCALE GENOMIC DNA]</scope>
    <source>
        <strain evidence="2 3">J34TS1</strain>
    </source>
</reference>
<dbReference type="InterPro" id="IPR000836">
    <property type="entry name" value="PRTase_dom"/>
</dbReference>
<dbReference type="RefSeq" id="WP_237100134.1">
    <property type="nucleotide sequence ID" value="NZ_AP025343.1"/>
</dbReference>
<accession>A0A919YFV0</accession>
<evidence type="ECO:0008006" key="4">
    <source>
        <dbReference type="Google" id="ProtNLM"/>
    </source>
</evidence>
<evidence type="ECO:0000313" key="3">
    <source>
        <dbReference type="Proteomes" id="UP000682811"/>
    </source>
</evidence>